<evidence type="ECO:0000256" key="6">
    <source>
        <dbReference type="SAM" id="MobiDB-lite"/>
    </source>
</evidence>
<dbReference type="InterPro" id="IPR017932">
    <property type="entry name" value="GATase_2_dom"/>
</dbReference>
<evidence type="ECO:0000259" key="7">
    <source>
        <dbReference type="PROSITE" id="PS51278"/>
    </source>
</evidence>
<comment type="similarity">
    <text evidence="1">Belongs to the asparagine synthetase family.</text>
</comment>
<keyword evidence="2 4" id="KW-0547">Nucleotide-binding</keyword>
<evidence type="ECO:0000256" key="4">
    <source>
        <dbReference type="PIRNR" id="PIRNR001589"/>
    </source>
</evidence>
<dbReference type="PIRSF" id="PIRSF001589">
    <property type="entry name" value="Asn_synthetase_glu-h"/>
    <property type="match status" value="1"/>
</dbReference>
<dbReference type="SUPFAM" id="SSF56235">
    <property type="entry name" value="N-terminal nucleophile aminohydrolases (Ntn hydrolases)"/>
    <property type="match status" value="1"/>
</dbReference>
<feature type="site" description="Important for beta-aspartyl-AMP intermediate formation" evidence="5">
    <location>
        <position position="375"/>
    </location>
</feature>
<dbReference type="PANTHER" id="PTHR43284:SF1">
    <property type="entry name" value="ASPARAGINE SYNTHETASE"/>
    <property type="match status" value="1"/>
</dbReference>
<dbReference type="InterPro" id="IPR006426">
    <property type="entry name" value="Asn_synth_AEB"/>
</dbReference>
<dbReference type="GO" id="GO:0006529">
    <property type="term" value="P:asparagine biosynthetic process"/>
    <property type="evidence" value="ECO:0007669"/>
    <property type="project" value="InterPro"/>
</dbReference>
<evidence type="ECO:0000256" key="1">
    <source>
        <dbReference type="ARBA" id="ARBA00005752"/>
    </source>
</evidence>
<organism evidence="8 9">
    <name type="scientific">Apodospora peruviana</name>
    <dbReference type="NCBI Taxonomy" id="516989"/>
    <lineage>
        <taxon>Eukaryota</taxon>
        <taxon>Fungi</taxon>
        <taxon>Dikarya</taxon>
        <taxon>Ascomycota</taxon>
        <taxon>Pezizomycotina</taxon>
        <taxon>Sordariomycetes</taxon>
        <taxon>Sordariomycetidae</taxon>
        <taxon>Sordariales</taxon>
        <taxon>Lasiosphaeriaceae</taxon>
        <taxon>Apodospora</taxon>
    </lineage>
</organism>
<dbReference type="GO" id="GO:0004066">
    <property type="term" value="F:asparagine synthase (glutamine-hydrolyzing) activity"/>
    <property type="evidence" value="ECO:0007669"/>
    <property type="project" value="InterPro"/>
</dbReference>
<dbReference type="Pfam" id="PF00733">
    <property type="entry name" value="Asn_synthase"/>
    <property type="match status" value="1"/>
</dbReference>
<dbReference type="CDD" id="cd01991">
    <property type="entry name" value="Asn_synthase_B_C"/>
    <property type="match status" value="1"/>
</dbReference>
<evidence type="ECO:0000313" key="9">
    <source>
        <dbReference type="Proteomes" id="UP001283341"/>
    </source>
</evidence>
<dbReference type="PROSITE" id="PS51278">
    <property type="entry name" value="GATASE_TYPE_2"/>
    <property type="match status" value="1"/>
</dbReference>
<accession>A0AAE0MFM8</accession>
<dbReference type="SUPFAM" id="SSF52402">
    <property type="entry name" value="Adenine nucleotide alpha hydrolases-like"/>
    <property type="match status" value="1"/>
</dbReference>
<dbReference type="EMBL" id="JAUEDM010000001">
    <property type="protein sequence ID" value="KAK3330752.1"/>
    <property type="molecule type" value="Genomic_DNA"/>
</dbReference>
<evidence type="ECO:0000313" key="8">
    <source>
        <dbReference type="EMBL" id="KAK3330752.1"/>
    </source>
</evidence>
<feature type="compositionally biased region" description="Basic and acidic residues" evidence="6">
    <location>
        <begin position="12"/>
        <end position="27"/>
    </location>
</feature>
<evidence type="ECO:0000256" key="3">
    <source>
        <dbReference type="ARBA" id="ARBA00022840"/>
    </source>
</evidence>
<dbReference type="GO" id="GO:0005524">
    <property type="term" value="F:ATP binding"/>
    <property type="evidence" value="ECO:0007669"/>
    <property type="project" value="UniProtKB-KW"/>
</dbReference>
<protein>
    <submittedName>
        <fullName evidence="8">Asparagine synthase</fullName>
    </submittedName>
</protein>
<dbReference type="InterPro" id="IPR001962">
    <property type="entry name" value="Asn_synthase"/>
</dbReference>
<dbReference type="Proteomes" id="UP001283341">
    <property type="component" value="Unassembled WGS sequence"/>
</dbReference>
<dbReference type="InterPro" id="IPR029055">
    <property type="entry name" value="Ntn_hydrolases_N"/>
</dbReference>
<dbReference type="Gene3D" id="3.40.50.620">
    <property type="entry name" value="HUPs"/>
    <property type="match status" value="1"/>
</dbReference>
<dbReference type="PANTHER" id="PTHR43284">
    <property type="entry name" value="ASPARAGINE SYNTHETASE (GLUTAMINE-HYDROLYZING)"/>
    <property type="match status" value="1"/>
</dbReference>
<proteinExistence type="inferred from homology"/>
<dbReference type="Gene3D" id="3.60.20.10">
    <property type="entry name" value="Glutamine Phosphoribosylpyrophosphate, subunit 1, domain 1"/>
    <property type="match status" value="1"/>
</dbReference>
<comment type="caution">
    <text evidence="8">The sequence shown here is derived from an EMBL/GenBank/DDBJ whole genome shotgun (WGS) entry which is preliminary data.</text>
</comment>
<feature type="region of interest" description="Disordered" evidence="6">
    <location>
        <begin position="12"/>
        <end position="40"/>
    </location>
</feature>
<name>A0AAE0MFM8_9PEZI</name>
<dbReference type="InterPro" id="IPR014729">
    <property type="entry name" value="Rossmann-like_a/b/a_fold"/>
</dbReference>
<gene>
    <name evidence="8" type="ORF">B0H66DRAFT_598278</name>
</gene>
<dbReference type="Pfam" id="PF13522">
    <property type="entry name" value="GATase_6"/>
    <property type="match status" value="1"/>
</dbReference>
<dbReference type="InterPro" id="IPR051786">
    <property type="entry name" value="ASN_synthetase/amidase"/>
</dbReference>
<evidence type="ECO:0000256" key="2">
    <source>
        <dbReference type="ARBA" id="ARBA00022741"/>
    </source>
</evidence>
<reference evidence="8" key="1">
    <citation type="journal article" date="2023" name="Mol. Phylogenet. Evol.">
        <title>Genome-scale phylogeny and comparative genomics of the fungal order Sordariales.</title>
        <authorList>
            <person name="Hensen N."/>
            <person name="Bonometti L."/>
            <person name="Westerberg I."/>
            <person name="Brannstrom I.O."/>
            <person name="Guillou S."/>
            <person name="Cros-Aarteil S."/>
            <person name="Calhoun S."/>
            <person name="Haridas S."/>
            <person name="Kuo A."/>
            <person name="Mondo S."/>
            <person name="Pangilinan J."/>
            <person name="Riley R."/>
            <person name="LaButti K."/>
            <person name="Andreopoulos B."/>
            <person name="Lipzen A."/>
            <person name="Chen C."/>
            <person name="Yan M."/>
            <person name="Daum C."/>
            <person name="Ng V."/>
            <person name="Clum A."/>
            <person name="Steindorff A."/>
            <person name="Ohm R.A."/>
            <person name="Martin F."/>
            <person name="Silar P."/>
            <person name="Natvig D.O."/>
            <person name="Lalanne C."/>
            <person name="Gautier V."/>
            <person name="Ament-Velasquez S.L."/>
            <person name="Kruys A."/>
            <person name="Hutchinson M.I."/>
            <person name="Powell A.J."/>
            <person name="Barry K."/>
            <person name="Miller A.N."/>
            <person name="Grigoriev I.V."/>
            <person name="Debuchy R."/>
            <person name="Gladieux P."/>
            <person name="Hiltunen Thoren M."/>
            <person name="Johannesson H."/>
        </authorList>
    </citation>
    <scope>NUCLEOTIDE SEQUENCE</scope>
    <source>
        <strain evidence="8">CBS 118394</strain>
    </source>
</reference>
<keyword evidence="3 4" id="KW-0067">ATP-binding</keyword>
<feature type="domain" description="Glutamine amidotransferase type-2" evidence="7">
    <location>
        <begin position="2"/>
        <end position="203"/>
    </location>
</feature>
<dbReference type="GO" id="GO:0005829">
    <property type="term" value="C:cytosol"/>
    <property type="evidence" value="ECO:0007669"/>
    <property type="project" value="TreeGrafter"/>
</dbReference>
<evidence type="ECO:0000256" key="5">
    <source>
        <dbReference type="PIRSR" id="PIRSR001589-3"/>
    </source>
</evidence>
<keyword evidence="9" id="KW-1185">Reference proteome</keyword>
<sequence length="676" mass="75529">MCGIAVSIALHRTKDSSSPRSGNEHSNVHSKFTPARDSKGTHKYQDLADKLSASLDLVAHRGPDAKGVWVSEDGAIGLAHNRLTINDLSPHGGDQPIHSDCNRIHAVVNGGIYDYDNIRSSLDASYNFKEFSLVIYDESTNKVIAARDRFGIKAAKAFLALDWTQPEWDLGSIVEGGWLGDDRALFKGVRKVLPGYWMEVNLDEDDGEMMHRQYWDVEHKDKREIETRSVEEMVLGVRERLMEAIRLRLRADVPVGIYLSGGIDSSLLAGMVTHLVREQGIKIGNLDATNSRVRCFSIEFPHESGYNESDIADRTASWLGLQILKKKVDEQTLADSFADTVYHCEHHHNDLNSVGKWALSTLPQEHGFKVVLAGEGVDEHFAGYPFLVAEYLREVDPSMPDTPLSQNQLLQDELQRTAQQEIAGTLKHVGVDGGKNAQLGAFAPWRTAFMALLADARRKIAEKWHPLHTAEYVWNKSVLANSILTCLADRTEMAHSIEARPPFLDHVLSEYVNGLPPNLKIAYTPPGTDTNTNQEKPSAEIGPWWKGTKMIGGLFKKKWILREAGKPCITEELYERKKHPYTASATWPRDGPLHKVLRSICARAKVEKLGFMDPEVVDSALEFGFGKQADGFAFRRLLLVASWVTIGERFGMKGIKGVAAFRVAEFNKMDGERRAK</sequence>
<reference evidence="8" key="2">
    <citation type="submission" date="2023-06" db="EMBL/GenBank/DDBJ databases">
        <authorList>
            <consortium name="Lawrence Berkeley National Laboratory"/>
            <person name="Haridas S."/>
            <person name="Hensen N."/>
            <person name="Bonometti L."/>
            <person name="Westerberg I."/>
            <person name="Brannstrom I.O."/>
            <person name="Guillou S."/>
            <person name="Cros-Aarteil S."/>
            <person name="Calhoun S."/>
            <person name="Kuo A."/>
            <person name="Mondo S."/>
            <person name="Pangilinan J."/>
            <person name="Riley R."/>
            <person name="Labutti K."/>
            <person name="Andreopoulos B."/>
            <person name="Lipzen A."/>
            <person name="Chen C."/>
            <person name="Yanf M."/>
            <person name="Daum C."/>
            <person name="Ng V."/>
            <person name="Clum A."/>
            <person name="Steindorff A."/>
            <person name="Ohm R."/>
            <person name="Martin F."/>
            <person name="Silar P."/>
            <person name="Natvig D."/>
            <person name="Lalanne C."/>
            <person name="Gautier V."/>
            <person name="Ament-Velasquez S.L."/>
            <person name="Kruys A."/>
            <person name="Hutchinson M.I."/>
            <person name="Powell A.J."/>
            <person name="Barry K."/>
            <person name="Miller A.N."/>
            <person name="Grigoriev I.V."/>
            <person name="Debuchy R."/>
            <person name="Gladieux P."/>
            <person name="Thoren M.H."/>
            <person name="Johannesson H."/>
        </authorList>
    </citation>
    <scope>NUCLEOTIDE SEQUENCE</scope>
    <source>
        <strain evidence="8">CBS 118394</strain>
    </source>
</reference>
<dbReference type="AlphaFoldDB" id="A0AAE0MFM8"/>